<name>A0A1Y1CHX9_9BACT</name>
<dbReference type="RefSeq" id="WP_096428842.1">
    <property type="nucleotide sequence ID" value="NZ_AP018042.1"/>
</dbReference>
<keyword evidence="2" id="KW-1185">Reference proteome</keyword>
<reference evidence="2" key="2">
    <citation type="journal article" date="2020" name="Antonie Van Leeuwenhoek">
        <title>Labilibaculum antarcticum sp. nov., a novel facultative anaerobic, psychrotorelant bacterium isolated from marine sediment of Antarctica.</title>
        <authorList>
            <person name="Watanabe M."/>
            <person name="Kojima H."/>
            <person name="Fukui M."/>
        </authorList>
    </citation>
    <scope>NUCLEOTIDE SEQUENCE [LARGE SCALE GENOMIC DNA]</scope>
    <source>
        <strain evidence="2">SPP2</strain>
    </source>
</reference>
<dbReference type="EMBL" id="AP018042">
    <property type="protein sequence ID" value="BAX79967.1"/>
    <property type="molecule type" value="Genomic_DNA"/>
</dbReference>
<evidence type="ECO:0000313" key="1">
    <source>
        <dbReference type="EMBL" id="BAX79967.1"/>
    </source>
</evidence>
<gene>
    <name evidence="1" type="ORF">ALGA_1591</name>
</gene>
<accession>A0A1Y1CHX9</accession>
<sequence length="93" mass="10786">MRYKITVEEIVDENKFSDEKLEFEAESHENILAIVEKLKQHPDFDNNEAAILGVGLKLFTAVMLKQKDNSLFENLMPHFKDFMKRLKSSGKGK</sequence>
<dbReference type="KEGG" id="mbas:ALGA_1591"/>
<organism evidence="1 2">
    <name type="scientific">Labilibaculum antarcticum</name>
    <dbReference type="NCBI Taxonomy" id="1717717"/>
    <lineage>
        <taxon>Bacteria</taxon>
        <taxon>Pseudomonadati</taxon>
        <taxon>Bacteroidota</taxon>
        <taxon>Bacteroidia</taxon>
        <taxon>Marinilabiliales</taxon>
        <taxon>Marinifilaceae</taxon>
        <taxon>Labilibaculum</taxon>
    </lineage>
</organism>
<dbReference type="InterPro" id="IPR038194">
    <property type="entry name" value="DUF3861_sf"/>
</dbReference>
<dbReference type="Proteomes" id="UP000218267">
    <property type="component" value="Chromosome"/>
</dbReference>
<protein>
    <recommendedName>
        <fullName evidence="3">DUF3861 domain-containing protein</fullName>
    </recommendedName>
</protein>
<reference evidence="1 2" key="1">
    <citation type="journal article" date="2018" name="Mar. Genomics">
        <title>Complete genome sequence of Marinifilaceae bacterium strain SPP2, isolated from the Antarctic marine sediment.</title>
        <authorList>
            <person name="Watanabe M."/>
            <person name="Kojima H."/>
            <person name="Fukui M."/>
        </authorList>
    </citation>
    <scope>NUCLEOTIDE SEQUENCE [LARGE SCALE GENOMIC DNA]</scope>
    <source>
        <strain evidence="1 2">SPP2</strain>
    </source>
</reference>
<dbReference type="AlphaFoldDB" id="A0A1Y1CHX9"/>
<dbReference type="Pfam" id="PF12977">
    <property type="entry name" value="DUF3861"/>
    <property type="match status" value="1"/>
</dbReference>
<evidence type="ECO:0000313" key="2">
    <source>
        <dbReference type="Proteomes" id="UP000218267"/>
    </source>
</evidence>
<evidence type="ECO:0008006" key="3">
    <source>
        <dbReference type="Google" id="ProtNLM"/>
    </source>
</evidence>
<dbReference type="InterPro" id="IPR024476">
    <property type="entry name" value="DUF3861"/>
</dbReference>
<dbReference type="OrthoDB" id="119700at2"/>
<dbReference type="Gene3D" id="3.10.20.850">
    <property type="entry name" value="Protein of unknown function DUF3861"/>
    <property type="match status" value="1"/>
</dbReference>
<proteinExistence type="predicted"/>